<organism evidence="3 4">
    <name type="scientific">Chrysochromulina tobinii</name>
    <dbReference type="NCBI Taxonomy" id="1460289"/>
    <lineage>
        <taxon>Eukaryota</taxon>
        <taxon>Haptista</taxon>
        <taxon>Haptophyta</taxon>
        <taxon>Prymnesiophyceae</taxon>
        <taxon>Prymnesiales</taxon>
        <taxon>Chrysochromulinaceae</taxon>
        <taxon>Chrysochromulina</taxon>
    </lineage>
</organism>
<sequence length="373" mass="44025">QFRKRTSSFSCSLLLPAAAMSIAAKKKALVDPYAQIALHDSAENQRVVMRDQILAEEKKASMKKALDAQVRYQQQVIIKEREEDREWLHREQARIKVWNEEEKKKIEETKAKNERIRVQREQQLRELSMIRAREQKEQQAYDLGILRDIREHITMEKAKETMKKASDAENLRRVAEQNIEHQAFLKAEKAREAEAMRALEAQWSEVLDKQERQRDRQLKMTYSRQALSYGTAASMQEVMDRIAREDEARAEKHARELEEAAAKREADQIAERRRLQQETLDVLSIQVREKAMRSSMDREREAMVAAREANDIKAAEAADMRRREKNRLKNEQYKAELMHQMEVREERKVLAPYLMSKAERQMNAALLRRLPED</sequence>
<protein>
    <recommendedName>
        <fullName evidence="5">Trichohyalin-plectin-homology domain-containing protein</fullName>
    </recommendedName>
</protein>
<gene>
    <name evidence="3" type="ORF">Ctob_007507</name>
</gene>
<reference evidence="4" key="1">
    <citation type="journal article" date="2015" name="PLoS Genet.">
        <title>Genome Sequence and Transcriptome Analyses of Chrysochromulina tobin: Metabolic Tools for Enhanced Algal Fitness in the Prominent Order Prymnesiales (Haptophyceae).</title>
        <authorList>
            <person name="Hovde B.T."/>
            <person name="Deodato C.R."/>
            <person name="Hunsperger H.M."/>
            <person name="Ryken S.A."/>
            <person name="Yost W."/>
            <person name="Jha R.K."/>
            <person name="Patterson J."/>
            <person name="Monnat R.J. Jr."/>
            <person name="Barlow S.B."/>
            <person name="Starkenburg S.R."/>
            <person name="Cattolico R.A."/>
        </authorList>
    </citation>
    <scope>NUCLEOTIDE SEQUENCE</scope>
    <source>
        <strain evidence="4">CCMP291</strain>
    </source>
</reference>
<dbReference type="Proteomes" id="UP000037460">
    <property type="component" value="Unassembled WGS sequence"/>
</dbReference>
<evidence type="ECO:0000256" key="1">
    <source>
        <dbReference type="SAM" id="Coils"/>
    </source>
</evidence>
<evidence type="ECO:0000313" key="4">
    <source>
        <dbReference type="Proteomes" id="UP000037460"/>
    </source>
</evidence>
<dbReference type="AlphaFoldDB" id="A0A0M0JUM6"/>
<feature type="signal peptide" evidence="2">
    <location>
        <begin position="1"/>
        <end position="24"/>
    </location>
</feature>
<evidence type="ECO:0000256" key="2">
    <source>
        <dbReference type="SAM" id="SignalP"/>
    </source>
</evidence>
<feature type="non-terminal residue" evidence="3">
    <location>
        <position position="1"/>
    </location>
</feature>
<feature type="chain" id="PRO_5005602108" description="Trichohyalin-plectin-homology domain-containing protein" evidence="2">
    <location>
        <begin position="25"/>
        <end position="373"/>
    </location>
</feature>
<keyword evidence="1" id="KW-0175">Coiled coil</keyword>
<feature type="coiled-coil region" evidence="1">
    <location>
        <begin position="158"/>
        <end position="202"/>
    </location>
</feature>
<accession>A0A0M0JUM6</accession>
<keyword evidence="4" id="KW-1185">Reference proteome</keyword>
<feature type="coiled-coil region" evidence="1">
    <location>
        <begin position="99"/>
        <end position="126"/>
    </location>
</feature>
<name>A0A0M0JUM6_9EUKA</name>
<evidence type="ECO:0000313" key="3">
    <source>
        <dbReference type="EMBL" id="KOO30391.1"/>
    </source>
</evidence>
<comment type="caution">
    <text evidence="3">The sequence shown here is derived from an EMBL/GenBank/DDBJ whole genome shotgun (WGS) entry which is preliminary data.</text>
</comment>
<dbReference type="EMBL" id="JWZX01002238">
    <property type="protein sequence ID" value="KOO30391.1"/>
    <property type="molecule type" value="Genomic_DNA"/>
</dbReference>
<proteinExistence type="predicted"/>
<keyword evidence="2" id="KW-0732">Signal</keyword>
<evidence type="ECO:0008006" key="5">
    <source>
        <dbReference type="Google" id="ProtNLM"/>
    </source>
</evidence>